<dbReference type="OMA" id="INTCHIS"/>
<organism evidence="5 6">
    <name type="scientific">Capsicum annuum</name>
    <name type="common">Capsicum pepper</name>
    <dbReference type="NCBI Taxonomy" id="4072"/>
    <lineage>
        <taxon>Eukaryota</taxon>
        <taxon>Viridiplantae</taxon>
        <taxon>Streptophyta</taxon>
        <taxon>Embryophyta</taxon>
        <taxon>Tracheophyta</taxon>
        <taxon>Spermatophyta</taxon>
        <taxon>Magnoliopsida</taxon>
        <taxon>eudicotyledons</taxon>
        <taxon>Gunneridae</taxon>
        <taxon>Pentapetalae</taxon>
        <taxon>asterids</taxon>
        <taxon>lamiids</taxon>
        <taxon>Solanales</taxon>
        <taxon>Solanaceae</taxon>
        <taxon>Solanoideae</taxon>
        <taxon>Capsiceae</taxon>
        <taxon>Capsicum</taxon>
    </lineage>
</organism>
<dbReference type="Gramene" id="PHT77655">
    <property type="protein sequence ID" value="PHT77655"/>
    <property type="gene ID" value="T459_15707"/>
</dbReference>
<dbReference type="InterPro" id="IPR006869">
    <property type="entry name" value="DUF547"/>
</dbReference>
<gene>
    <name evidence="5" type="ORF">T459_15707</name>
</gene>
<dbReference type="PANTHER" id="PTHR46248">
    <property type="entry name" value="EXPRESSED PROTEIN"/>
    <property type="match status" value="1"/>
</dbReference>
<evidence type="ECO:0000256" key="2">
    <source>
        <dbReference type="SAM" id="MobiDB-lite"/>
    </source>
</evidence>
<name>A0A2G2Z721_CAPAN</name>
<proteinExistence type="predicted"/>
<evidence type="ECO:0000313" key="5">
    <source>
        <dbReference type="EMBL" id="PHT77655.1"/>
    </source>
</evidence>
<feature type="region of interest" description="Disordered" evidence="2">
    <location>
        <begin position="160"/>
        <end position="184"/>
    </location>
</feature>
<dbReference type="Pfam" id="PF14389">
    <property type="entry name" value="Lzipper-MIP1"/>
    <property type="match status" value="1"/>
</dbReference>
<sequence>MQPSDEKQKRILLEEEVEELREELDGQLQLKTVLQYALQRPNVGSCPCISTLPRRVQHLLEEVVMAEEEIAWLERKVDALKRKLYREKELAEKWEVLPLKQVQHQQHQRLISKPLPPPRPDRSQNYQLRKQYRIRKDRRASVGSSIDFHTIYSPINLNVESSSRGSRNWRRHHSQPVDLETDNETPNKLSEEVLKCLISIYLKLNKASLENQSSSTISTSIAKQSQTCSKKSKSSFICSKTCTSSAAADAPIFALNDYASNLDPYGILLDTDGIQRDIGSYKNFIQVSRTSINTCHISECLPQMGKLRSMVQKFSNVDITCLTYKQKLAFWINVYNICIMHAAINVGGIVLNALAIEHFILRHPRDIEHGLTDDNERFLRNAYGLEYPEPNVTFSLCRGSWSSPALRIYTPDEVANELERAKMAYLEASVGVTSKKKIMVPKLMQWHMKDFADDMESLVEWMYSQLASCCSLKKSMMDCLGAGEKKSLSIAKMIEAYGRNVVTRISILSVESFVLDLCLERWVLEEVEVSLVLTEEIGATRNEAARILSHSGNKIVIRATNEHLLLSSLQRNPGDPPSDNDGTNSLSTDMISQISQINFVGSKTTNVHHLLPSLQRNLVQPSAPSVITNSPSTDMTSQISERNFAGRKTTNEHLLLTPNGGTNTPSTDLTNHISEKKFAGRKTTEHLLLPRFQREPIPPPSPNKGSAGHH</sequence>
<evidence type="ECO:0000259" key="4">
    <source>
        <dbReference type="Pfam" id="PF14389"/>
    </source>
</evidence>
<evidence type="ECO:0000259" key="3">
    <source>
        <dbReference type="Pfam" id="PF04784"/>
    </source>
</evidence>
<keyword evidence="1" id="KW-0175">Coiled coil</keyword>
<dbReference type="InterPro" id="IPR025757">
    <property type="entry name" value="MIP1_Leuzipper"/>
</dbReference>
<feature type="domain" description="Ternary complex factor MIP1 leucine-zipper" evidence="4">
    <location>
        <begin position="6"/>
        <end position="87"/>
    </location>
</feature>
<evidence type="ECO:0000313" key="6">
    <source>
        <dbReference type="Proteomes" id="UP000222542"/>
    </source>
</evidence>
<comment type="caution">
    <text evidence="5">The sequence shown here is derived from an EMBL/GenBank/DDBJ whole genome shotgun (WGS) entry which is preliminary data.</text>
</comment>
<reference evidence="5 6" key="2">
    <citation type="journal article" date="2017" name="Genome Biol.">
        <title>New reference genome sequences of hot pepper reveal the massive evolution of plant disease-resistance genes by retroduplication.</title>
        <authorList>
            <person name="Kim S."/>
            <person name="Park J."/>
            <person name="Yeom S.I."/>
            <person name="Kim Y.M."/>
            <person name="Seo E."/>
            <person name="Kim K.T."/>
            <person name="Kim M.S."/>
            <person name="Lee J.M."/>
            <person name="Cheong K."/>
            <person name="Shin H.S."/>
            <person name="Kim S.B."/>
            <person name="Han K."/>
            <person name="Lee J."/>
            <person name="Park M."/>
            <person name="Lee H.A."/>
            <person name="Lee H.Y."/>
            <person name="Lee Y."/>
            <person name="Oh S."/>
            <person name="Lee J.H."/>
            <person name="Choi E."/>
            <person name="Choi E."/>
            <person name="Lee S.E."/>
            <person name="Jeon J."/>
            <person name="Kim H."/>
            <person name="Choi G."/>
            <person name="Song H."/>
            <person name="Lee J."/>
            <person name="Lee S.C."/>
            <person name="Kwon J.K."/>
            <person name="Lee H.Y."/>
            <person name="Koo N."/>
            <person name="Hong Y."/>
            <person name="Kim R.W."/>
            <person name="Kang W.H."/>
            <person name="Huh J.H."/>
            <person name="Kang B.C."/>
            <person name="Yang T.J."/>
            <person name="Lee Y.H."/>
            <person name="Bennetzen J.L."/>
            <person name="Choi D."/>
        </authorList>
    </citation>
    <scope>NUCLEOTIDE SEQUENCE [LARGE SCALE GENOMIC DNA]</scope>
    <source>
        <strain evidence="6">cv. CM334</strain>
    </source>
</reference>
<dbReference type="EMBL" id="AYRZ02000006">
    <property type="protein sequence ID" value="PHT77655.1"/>
    <property type="molecule type" value="Genomic_DNA"/>
</dbReference>
<keyword evidence="6" id="KW-1185">Reference proteome</keyword>
<dbReference type="PANTHER" id="PTHR46248:SF4">
    <property type="entry name" value="OS01G0147800 PROTEIN"/>
    <property type="match status" value="1"/>
</dbReference>
<feature type="domain" description="DUF547" evidence="3">
    <location>
        <begin position="321"/>
        <end position="426"/>
    </location>
</feature>
<feature type="region of interest" description="Disordered" evidence="2">
    <location>
        <begin position="690"/>
        <end position="710"/>
    </location>
</feature>
<reference evidence="5 6" key="1">
    <citation type="journal article" date="2014" name="Nat. Genet.">
        <title>Genome sequence of the hot pepper provides insights into the evolution of pungency in Capsicum species.</title>
        <authorList>
            <person name="Kim S."/>
            <person name="Park M."/>
            <person name="Yeom S.I."/>
            <person name="Kim Y.M."/>
            <person name="Lee J.M."/>
            <person name="Lee H.A."/>
            <person name="Seo E."/>
            <person name="Choi J."/>
            <person name="Cheong K."/>
            <person name="Kim K.T."/>
            <person name="Jung K."/>
            <person name="Lee G.W."/>
            <person name="Oh S.K."/>
            <person name="Bae C."/>
            <person name="Kim S.B."/>
            <person name="Lee H.Y."/>
            <person name="Kim S.Y."/>
            <person name="Kim M.S."/>
            <person name="Kang B.C."/>
            <person name="Jo Y.D."/>
            <person name="Yang H.B."/>
            <person name="Jeong H.J."/>
            <person name="Kang W.H."/>
            <person name="Kwon J.K."/>
            <person name="Shin C."/>
            <person name="Lim J.Y."/>
            <person name="Park J.H."/>
            <person name="Huh J.H."/>
            <person name="Kim J.S."/>
            <person name="Kim B.D."/>
            <person name="Cohen O."/>
            <person name="Paran I."/>
            <person name="Suh M.C."/>
            <person name="Lee S.B."/>
            <person name="Kim Y.K."/>
            <person name="Shin Y."/>
            <person name="Noh S.J."/>
            <person name="Park J."/>
            <person name="Seo Y.S."/>
            <person name="Kwon S.Y."/>
            <person name="Kim H.A."/>
            <person name="Park J.M."/>
            <person name="Kim H.J."/>
            <person name="Choi S.B."/>
            <person name="Bosland P.W."/>
            <person name="Reeves G."/>
            <person name="Jo S.H."/>
            <person name="Lee B.W."/>
            <person name="Cho H.T."/>
            <person name="Choi H.S."/>
            <person name="Lee M.S."/>
            <person name="Yu Y."/>
            <person name="Do Choi Y."/>
            <person name="Park B.S."/>
            <person name="van Deynze A."/>
            <person name="Ashrafi H."/>
            <person name="Hill T."/>
            <person name="Kim W.T."/>
            <person name="Pai H.S."/>
            <person name="Ahn H.K."/>
            <person name="Yeam I."/>
            <person name="Giovannoni J.J."/>
            <person name="Rose J.K."/>
            <person name="Sorensen I."/>
            <person name="Lee S.J."/>
            <person name="Kim R.W."/>
            <person name="Choi I.Y."/>
            <person name="Choi B.S."/>
            <person name="Lim J.S."/>
            <person name="Lee Y.H."/>
            <person name="Choi D."/>
        </authorList>
    </citation>
    <scope>NUCLEOTIDE SEQUENCE [LARGE SCALE GENOMIC DNA]</scope>
    <source>
        <strain evidence="6">cv. CM334</strain>
    </source>
</reference>
<protein>
    <recommendedName>
        <fullName evidence="7">DUF547 domain-containing protein</fullName>
    </recommendedName>
</protein>
<dbReference type="Proteomes" id="UP000222542">
    <property type="component" value="Unassembled WGS sequence"/>
</dbReference>
<dbReference type="AlphaFoldDB" id="A0A2G2Z721"/>
<feature type="coiled-coil region" evidence="1">
    <location>
        <begin position="56"/>
        <end position="83"/>
    </location>
</feature>
<feature type="region of interest" description="Disordered" evidence="2">
    <location>
        <begin position="568"/>
        <end position="587"/>
    </location>
</feature>
<dbReference type="STRING" id="4072.A0A2G2Z721"/>
<evidence type="ECO:0008006" key="7">
    <source>
        <dbReference type="Google" id="ProtNLM"/>
    </source>
</evidence>
<accession>A0A2G2Z721</accession>
<evidence type="ECO:0000256" key="1">
    <source>
        <dbReference type="SAM" id="Coils"/>
    </source>
</evidence>
<dbReference type="Pfam" id="PF04784">
    <property type="entry name" value="DUF547"/>
    <property type="match status" value="1"/>
</dbReference>
<feature type="region of interest" description="Disordered" evidence="2">
    <location>
        <begin position="107"/>
        <end position="126"/>
    </location>
</feature>